<evidence type="ECO:0000313" key="2">
    <source>
        <dbReference type="Proteomes" id="UP001153069"/>
    </source>
</evidence>
<organism evidence="1 2">
    <name type="scientific">Seminavis robusta</name>
    <dbReference type="NCBI Taxonomy" id="568900"/>
    <lineage>
        <taxon>Eukaryota</taxon>
        <taxon>Sar</taxon>
        <taxon>Stramenopiles</taxon>
        <taxon>Ochrophyta</taxon>
        <taxon>Bacillariophyta</taxon>
        <taxon>Bacillariophyceae</taxon>
        <taxon>Bacillariophycidae</taxon>
        <taxon>Naviculales</taxon>
        <taxon>Naviculaceae</taxon>
        <taxon>Seminavis</taxon>
    </lineage>
</organism>
<dbReference type="OrthoDB" id="52424at2759"/>
<keyword evidence="2" id="KW-1185">Reference proteome</keyword>
<gene>
    <name evidence="1" type="ORF">SEMRO_4196_G353350.1</name>
</gene>
<evidence type="ECO:0000313" key="1">
    <source>
        <dbReference type="EMBL" id="CAB9531889.1"/>
    </source>
</evidence>
<accession>A0A9N8F4S1</accession>
<comment type="caution">
    <text evidence="1">The sequence shown here is derived from an EMBL/GenBank/DDBJ whole genome shotgun (WGS) entry which is preliminary data.</text>
</comment>
<dbReference type="EMBL" id="CAICTM010004194">
    <property type="protein sequence ID" value="CAB9531889.1"/>
    <property type="molecule type" value="Genomic_DNA"/>
</dbReference>
<dbReference type="Proteomes" id="UP001153069">
    <property type="component" value="Unassembled WGS sequence"/>
</dbReference>
<protein>
    <submittedName>
        <fullName evidence="1">Uncharacterized protein</fullName>
    </submittedName>
</protein>
<proteinExistence type="predicted"/>
<name>A0A9N8F4S1_9STRA</name>
<dbReference type="AlphaFoldDB" id="A0A9N8F4S1"/>
<sequence>MIAEYTDDMFLDGDSSEERIKCLKATISGDIDSLTNAHNIFRAYSYMSERFTQSNQTPRYAWPAFMIAQQNVLGKDYRQLTATLEHSSIDEAKAFEALTQIAILIRLMTGLEHELVPLNREAMEQARIEPFEATELFYVGREATTIPVGEIVTSISRQFNRRTQVKQVVAVPLFASFPVYDFFVLHRISGEWRVVAGYQCKQGSKYPSEVADTAVDLSVWLEGKCRKYRIGDGGAHVDMKNERGWVLLGESNQTELLGVSISEALPRDPSQQVTAVCAAERQRYELEASEGPLSKQARCN</sequence>
<reference evidence="1" key="1">
    <citation type="submission" date="2020-06" db="EMBL/GenBank/DDBJ databases">
        <authorList>
            <consortium name="Plant Systems Biology data submission"/>
        </authorList>
    </citation>
    <scope>NUCLEOTIDE SEQUENCE</scope>
    <source>
        <strain evidence="1">D6</strain>
    </source>
</reference>